<feature type="transmembrane region" description="Helical" evidence="1">
    <location>
        <begin position="20"/>
        <end position="38"/>
    </location>
</feature>
<evidence type="ECO:0000256" key="1">
    <source>
        <dbReference type="SAM" id="Phobius"/>
    </source>
</evidence>
<organism evidence="2 3">
    <name type="scientific">Microbacterium keratanolyticum</name>
    <dbReference type="NCBI Taxonomy" id="67574"/>
    <lineage>
        <taxon>Bacteria</taxon>
        <taxon>Bacillati</taxon>
        <taxon>Actinomycetota</taxon>
        <taxon>Actinomycetes</taxon>
        <taxon>Micrococcales</taxon>
        <taxon>Microbacteriaceae</taxon>
        <taxon>Microbacterium</taxon>
    </lineage>
</organism>
<keyword evidence="1" id="KW-0812">Transmembrane</keyword>
<comment type="caution">
    <text evidence="2">The sequence shown here is derived from an EMBL/GenBank/DDBJ whole genome shotgun (WGS) entry which is preliminary data.</text>
</comment>
<keyword evidence="1" id="KW-1133">Transmembrane helix</keyword>
<name>A0A9W6M9X4_9MICO</name>
<dbReference type="RefSeq" id="WP_204937831.1">
    <property type="nucleotide sequence ID" value="NZ_BAAAUM010000002.1"/>
</dbReference>
<feature type="transmembrane region" description="Helical" evidence="1">
    <location>
        <begin position="50"/>
        <end position="69"/>
    </location>
</feature>
<protein>
    <recommendedName>
        <fullName evidence="4">Integral membrane protein</fullName>
    </recommendedName>
</protein>
<evidence type="ECO:0000313" key="3">
    <source>
        <dbReference type="Proteomes" id="UP001142325"/>
    </source>
</evidence>
<dbReference type="AlphaFoldDB" id="A0A9W6M9X4"/>
<feature type="transmembrane region" description="Helical" evidence="1">
    <location>
        <begin position="81"/>
        <end position="104"/>
    </location>
</feature>
<evidence type="ECO:0008006" key="4">
    <source>
        <dbReference type="Google" id="ProtNLM"/>
    </source>
</evidence>
<reference evidence="2" key="1">
    <citation type="journal article" date="2014" name="Int. J. Syst. Evol. Microbiol.">
        <title>Complete genome sequence of Corynebacterium casei LMG S-19264T (=DSM 44701T), isolated from a smear-ripened cheese.</title>
        <authorList>
            <consortium name="US DOE Joint Genome Institute (JGI-PGF)"/>
            <person name="Walter F."/>
            <person name="Albersmeier A."/>
            <person name="Kalinowski J."/>
            <person name="Ruckert C."/>
        </authorList>
    </citation>
    <scope>NUCLEOTIDE SEQUENCE</scope>
    <source>
        <strain evidence="2">VKM Ac-1958</strain>
    </source>
</reference>
<keyword evidence="1" id="KW-0472">Membrane</keyword>
<feature type="transmembrane region" description="Helical" evidence="1">
    <location>
        <begin position="110"/>
        <end position="131"/>
    </location>
</feature>
<dbReference type="EMBL" id="BSET01000002">
    <property type="protein sequence ID" value="GLK03023.1"/>
    <property type="molecule type" value="Genomic_DNA"/>
</dbReference>
<proteinExistence type="predicted"/>
<gene>
    <name evidence="2" type="ORF">GCM10017596_27380</name>
</gene>
<dbReference type="Proteomes" id="UP001142325">
    <property type="component" value="Unassembled WGS sequence"/>
</dbReference>
<reference evidence="2" key="2">
    <citation type="submission" date="2023-01" db="EMBL/GenBank/DDBJ databases">
        <authorList>
            <person name="Sun Q."/>
            <person name="Evtushenko L."/>
        </authorList>
    </citation>
    <scope>NUCLEOTIDE SEQUENCE</scope>
    <source>
        <strain evidence="2">VKM Ac-1958</strain>
    </source>
</reference>
<accession>A0A9W6M9X4</accession>
<evidence type="ECO:0000313" key="2">
    <source>
        <dbReference type="EMBL" id="GLK03023.1"/>
    </source>
</evidence>
<keyword evidence="3" id="KW-1185">Reference proteome</keyword>
<sequence>MNLTITASEPRTSDSFLRTVLRADIVATGVNGLVYVAAAVPLSTLLGSSVPLLLVLGTILLAVTVLLIITQRGRPLSLPLVGTLMAINTIWVIGSIATAVFANWLTPIGLGWTIAQAVFVLMVLIAEIVGVRRMRITAA</sequence>